<feature type="region of interest" description="Disordered" evidence="1">
    <location>
        <begin position="158"/>
        <end position="177"/>
    </location>
</feature>
<feature type="compositionally biased region" description="Acidic residues" evidence="1">
    <location>
        <begin position="322"/>
        <end position="336"/>
    </location>
</feature>
<proteinExistence type="predicted"/>
<dbReference type="Proteomes" id="UP000265618">
    <property type="component" value="Unassembled WGS sequence"/>
</dbReference>
<feature type="region of interest" description="Disordered" evidence="1">
    <location>
        <begin position="290"/>
        <end position="352"/>
    </location>
</feature>
<name>A0A9K3GL27_9EUKA</name>
<accession>A0A9K3GL27</accession>
<comment type="caution">
    <text evidence="2">The sequence shown here is derived from an EMBL/GenBank/DDBJ whole genome shotgun (WGS) entry which is preliminary data.</text>
</comment>
<evidence type="ECO:0000313" key="3">
    <source>
        <dbReference type="Proteomes" id="UP000265618"/>
    </source>
</evidence>
<evidence type="ECO:0000256" key="1">
    <source>
        <dbReference type="SAM" id="MobiDB-lite"/>
    </source>
</evidence>
<dbReference type="EMBL" id="BDIP01003413">
    <property type="protein sequence ID" value="GIQ87674.1"/>
    <property type="molecule type" value="Genomic_DNA"/>
</dbReference>
<gene>
    <name evidence="2" type="ORF">KIPB_009765</name>
</gene>
<dbReference type="AlphaFoldDB" id="A0A9K3GL27"/>
<organism evidence="2 3">
    <name type="scientific">Kipferlia bialata</name>
    <dbReference type="NCBI Taxonomy" id="797122"/>
    <lineage>
        <taxon>Eukaryota</taxon>
        <taxon>Metamonada</taxon>
        <taxon>Carpediemonas-like organisms</taxon>
        <taxon>Kipferlia</taxon>
    </lineage>
</organism>
<keyword evidence="3" id="KW-1185">Reference proteome</keyword>
<protein>
    <submittedName>
        <fullName evidence="2">Uncharacterized protein</fullName>
    </submittedName>
</protein>
<reference evidence="2 3" key="1">
    <citation type="journal article" date="2018" name="PLoS ONE">
        <title>The draft genome of Kipferlia bialata reveals reductive genome evolution in fornicate parasites.</title>
        <authorList>
            <person name="Tanifuji G."/>
            <person name="Takabayashi S."/>
            <person name="Kume K."/>
            <person name="Takagi M."/>
            <person name="Nakayama T."/>
            <person name="Kamikawa R."/>
            <person name="Inagaki Y."/>
            <person name="Hashimoto T."/>
        </authorList>
    </citation>
    <scope>NUCLEOTIDE SEQUENCE [LARGE SCALE GENOMIC DNA]</scope>
    <source>
        <strain evidence="2">NY0173</strain>
    </source>
</reference>
<sequence length="352" mass="37427">MDHDPSSPYWTHVTPCLYHALRGGRATLFIITPKRVSPSFFTSRVTQLPLSGLVPIVVEHAASLAAPHVAMSLSAMAASVGQLCDATQSWGQRTLSAGDVAGKAPGTLLARPVQTGADACAFLAQTLCHTPEHRPSQEGQPMWPPPCYMVSLNMHGRRQKDKGRQVRQGKETPAPRPVGQTGCLDIVYLRSGGALLADIGNGQGCLSEALMPALRPNAVQAVVFLTPPPVDVSLIDTPEAMALAVSTCPDLVLAGALGRGRGVESVSVNDDDIVGGGLLNQYAPPLPSMFRSHVYPDPSSGTEGQVDTNVPVSGRDDREYEVSEEVFSDSDDDDSIYYETPTTPLDFDILSD</sequence>
<evidence type="ECO:0000313" key="2">
    <source>
        <dbReference type="EMBL" id="GIQ87674.1"/>
    </source>
</evidence>
<feature type="compositionally biased region" description="Polar residues" evidence="1">
    <location>
        <begin position="299"/>
        <end position="311"/>
    </location>
</feature>